<protein>
    <submittedName>
        <fullName evidence="1">Uncharacterized protein</fullName>
    </submittedName>
</protein>
<evidence type="ECO:0000313" key="2">
    <source>
        <dbReference type="Proteomes" id="UP001054837"/>
    </source>
</evidence>
<sequence length="155" mass="17152">MNYLTGTPQLRTQRTFFFSVLGSKKAPPKTTLGPTSWANSPEARMKCLEEEERKANMAACRGQIGVPCNVWEQRKSQVLWKVAEISRLSNGFFLRLSGPIGGHSLAGTHDFSWEIACTVGAKLVSVESDLKLLCGFHSRNGIQGRNVKSAQWVIL</sequence>
<evidence type="ECO:0000313" key="1">
    <source>
        <dbReference type="EMBL" id="GIY21106.1"/>
    </source>
</evidence>
<comment type="caution">
    <text evidence="1">The sequence shown here is derived from an EMBL/GenBank/DDBJ whole genome shotgun (WGS) entry which is preliminary data.</text>
</comment>
<name>A0AAV4RJN8_9ARAC</name>
<reference evidence="1 2" key="1">
    <citation type="submission" date="2021-06" db="EMBL/GenBank/DDBJ databases">
        <title>Caerostris darwini draft genome.</title>
        <authorList>
            <person name="Kono N."/>
            <person name="Arakawa K."/>
        </authorList>
    </citation>
    <scope>NUCLEOTIDE SEQUENCE [LARGE SCALE GENOMIC DNA]</scope>
</reference>
<dbReference type="AlphaFoldDB" id="A0AAV4RJN8"/>
<organism evidence="1 2">
    <name type="scientific">Caerostris darwini</name>
    <dbReference type="NCBI Taxonomy" id="1538125"/>
    <lineage>
        <taxon>Eukaryota</taxon>
        <taxon>Metazoa</taxon>
        <taxon>Ecdysozoa</taxon>
        <taxon>Arthropoda</taxon>
        <taxon>Chelicerata</taxon>
        <taxon>Arachnida</taxon>
        <taxon>Araneae</taxon>
        <taxon>Araneomorphae</taxon>
        <taxon>Entelegynae</taxon>
        <taxon>Araneoidea</taxon>
        <taxon>Araneidae</taxon>
        <taxon>Caerostris</taxon>
    </lineage>
</organism>
<accession>A0AAV4RJN8</accession>
<gene>
    <name evidence="1" type="ORF">CDAR_42431</name>
</gene>
<keyword evidence="2" id="KW-1185">Reference proteome</keyword>
<proteinExistence type="predicted"/>
<dbReference type="Proteomes" id="UP001054837">
    <property type="component" value="Unassembled WGS sequence"/>
</dbReference>
<dbReference type="EMBL" id="BPLQ01006245">
    <property type="protein sequence ID" value="GIY21106.1"/>
    <property type="molecule type" value="Genomic_DNA"/>
</dbReference>